<proteinExistence type="predicted"/>
<dbReference type="Gene3D" id="3.40.50.300">
    <property type="entry name" value="P-loop containing nucleotide triphosphate hydrolases"/>
    <property type="match status" value="1"/>
</dbReference>
<comment type="caution">
    <text evidence="1">The sequence shown here is derived from an EMBL/GenBank/DDBJ whole genome shotgun (WGS) entry which is preliminary data.</text>
</comment>
<dbReference type="EMBL" id="MFUG01000013">
    <property type="protein sequence ID" value="OGI75968.1"/>
    <property type="molecule type" value="Genomic_DNA"/>
</dbReference>
<name>A0A1F6W210_9BACT</name>
<reference evidence="1 2" key="1">
    <citation type="journal article" date="2016" name="Nat. Commun.">
        <title>Thousands of microbial genomes shed light on interconnected biogeochemical processes in an aquifer system.</title>
        <authorList>
            <person name="Anantharaman K."/>
            <person name="Brown C.T."/>
            <person name="Hug L.A."/>
            <person name="Sharon I."/>
            <person name="Castelle C.J."/>
            <person name="Probst A.J."/>
            <person name="Thomas B.C."/>
            <person name="Singh A."/>
            <person name="Wilkins M.J."/>
            <person name="Karaoz U."/>
            <person name="Brodie E.L."/>
            <person name="Williams K.H."/>
            <person name="Hubbard S.S."/>
            <person name="Banfield J.F."/>
        </authorList>
    </citation>
    <scope>NUCLEOTIDE SEQUENCE [LARGE SCALE GENOMIC DNA]</scope>
</reference>
<dbReference type="STRING" id="1801756.A3C67_01205"/>
<accession>A0A1F6W210</accession>
<sequence length="198" mass="23149">MRKLKKFSNKNPLFTMVVIYGPVAVGKYTVAKKLRKLINYKFFHNHHTHDLARQLFERGNIHLHRVTENIRFFVFKEIAEAKINVVTTHTYSSSYVSKTSLTDPMYMKKIESIIEKSGGRACFVHLMADPKEIFKRVSDESRKNFGKLRNKKILKEYLSDSEWKLAAPVKNNLIIDNTHFSPKKVATIIIKHFKIKPK</sequence>
<dbReference type="Proteomes" id="UP000179275">
    <property type="component" value="Unassembled WGS sequence"/>
</dbReference>
<dbReference type="InterPro" id="IPR027417">
    <property type="entry name" value="P-loop_NTPase"/>
</dbReference>
<evidence type="ECO:0000313" key="1">
    <source>
        <dbReference type="EMBL" id="OGI75968.1"/>
    </source>
</evidence>
<protein>
    <submittedName>
        <fullName evidence="1">Uncharacterized protein</fullName>
    </submittedName>
</protein>
<evidence type="ECO:0000313" key="2">
    <source>
        <dbReference type="Proteomes" id="UP000179275"/>
    </source>
</evidence>
<dbReference type="AlphaFoldDB" id="A0A1F6W210"/>
<organism evidence="1 2">
    <name type="scientific">Candidatus Nomurabacteria bacterium RIFCSPHIGHO2_02_FULL_42_19</name>
    <dbReference type="NCBI Taxonomy" id="1801756"/>
    <lineage>
        <taxon>Bacteria</taxon>
        <taxon>Candidatus Nomuraibacteriota</taxon>
    </lineage>
</organism>
<dbReference type="SUPFAM" id="SSF52540">
    <property type="entry name" value="P-loop containing nucleoside triphosphate hydrolases"/>
    <property type="match status" value="1"/>
</dbReference>
<gene>
    <name evidence="1" type="ORF">A3C67_01205</name>
</gene>